<sequence length="73" mass="8222">MDMSVKTAYIIWIWVGILVMSVVGFVVVGSSWGFFGGFLFGNALAMGTPLWPLFLPVIISIIFILGLWVWRRQ</sequence>
<keyword evidence="1" id="KW-1133">Transmembrane helix</keyword>
<organism evidence="2">
    <name type="scientific">marine sediment metagenome</name>
    <dbReference type="NCBI Taxonomy" id="412755"/>
    <lineage>
        <taxon>unclassified sequences</taxon>
        <taxon>metagenomes</taxon>
        <taxon>ecological metagenomes</taxon>
    </lineage>
</organism>
<feature type="transmembrane region" description="Helical" evidence="1">
    <location>
        <begin position="12"/>
        <end position="35"/>
    </location>
</feature>
<gene>
    <name evidence="2" type="ORF">LCGC14_0683600</name>
</gene>
<dbReference type="EMBL" id="LAZR01001393">
    <property type="protein sequence ID" value="KKN45374.1"/>
    <property type="molecule type" value="Genomic_DNA"/>
</dbReference>
<name>A0A0F9QSH5_9ZZZZ</name>
<comment type="caution">
    <text evidence="2">The sequence shown here is derived from an EMBL/GenBank/DDBJ whole genome shotgun (WGS) entry which is preliminary data.</text>
</comment>
<feature type="transmembrane region" description="Helical" evidence="1">
    <location>
        <begin position="50"/>
        <end position="70"/>
    </location>
</feature>
<keyword evidence="1" id="KW-0472">Membrane</keyword>
<reference evidence="2" key="1">
    <citation type="journal article" date="2015" name="Nature">
        <title>Complex archaea that bridge the gap between prokaryotes and eukaryotes.</title>
        <authorList>
            <person name="Spang A."/>
            <person name="Saw J.H."/>
            <person name="Jorgensen S.L."/>
            <person name="Zaremba-Niedzwiedzka K."/>
            <person name="Martijn J."/>
            <person name="Lind A.E."/>
            <person name="van Eijk R."/>
            <person name="Schleper C."/>
            <person name="Guy L."/>
            <person name="Ettema T.J."/>
        </authorList>
    </citation>
    <scope>NUCLEOTIDE SEQUENCE</scope>
</reference>
<evidence type="ECO:0000256" key="1">
    <source>
        <dbReference type="SAM" id="Phobius"/>
    </source>
</evidence>
<evidence type="ECO:0000313" key="2">
    <source>
        <dbReference type="EMBL" id="KKN45374.1"/>
    </source>
</evidence>
<protein>
    <submittedName>
        <fullName evidence="2">Uncharacterized protein</fullName>
    </submittedName>
</protein>
<accession>A0A0F9QSH5</accession>
<proteinExistence type="predicted"/>
<keyword evidence="1" id="KW-0812">Transmembrane</keyword>
<dbReference type="AlphaFoldDB" id="A0A0F9QSH5"/>